<evidence type="ECO:0000256" key="2">
    <source>
        <dbReference type="SAM" id="SignalP"/>
    </source>
</evidence>
<dbReference type="Gene3D" id="3.40.190.10">
    <property type="entry name" value="Periplasmic binding protein-like II"/>
    <property type="match status" value="1"/>
</dbReference>
<dbReference type="Gene3D" id="3.40.190.150">
    <property type="entry name" value="Bordetella uptake gene, domain 1"/>
    <property type="match status" value="1"/>
</dbReference>
<organism evidence="3 4">
    <name type="scientific">Variovorax terrae</name>
    <dbReference type="NCBI Taxonomy" id="2923278"/>
    <lineage>
        <taxon>Bacteria</taxon>
        <taxon>Pseudomonadati</taxon>
        <taxon>Pseudomonadota</taxon>
        <taxon>Betaproteobacteria</taxon>
        <taxon>Burkholderiales</taxon>
        <taxon>Comamonadaceae</taxon>
        <taxon>Variovorax</taxon>
    </lineage>
</organism>
<dbReference type="RefSeq" id="WP_243305520.1">
    <property type="nucleotide sequence ID" value="NZ_JALGBI010000001.1"/>
</dbReference>
<feature type="signal peptide" evidence="2">
    <location>
        <begin position="1"/>
        <end position="23"/>
    </location>
</feature>
<dbReference type="PANTHER" id="PTHR42928">
    <property type="entry name" value="TRICARBOXYLATE-BINDING PROTEIN"/>
    <property type="match status" value="1"/>
</dbReference>
<dbReference type="AlphaFoldDB" id="A0A9X1VTL8"/>
<keyword evidence="2" id="KW-0732">Signal</keyword>
<evidence type="ECO:0000313" key="4">
    <source>
        <dbReference type="Proteomes" id="UP001139447"/>
    </source>
</evidence>
<comment type="caution">
    <text evidence="3">The sequence shown here is derived from an EMBL/GenBank/DDBJ whole genome shotgun (WGS) entry which is preliminary data.</text>
</comment>
<dbReference type="SUPFAM" id="SSF53850">
    <property type="entry name" value="Periplasmic binding protein-like II"/>
    <property type="match status" value="1"/>
</dbReference>
<name>A0A9X1VTL8_9BURK</name>
<dbReference type="Proteomes" id="UP001139447">
    <property type="component" value="Unassembled WGS sequence"/>
</dbReference>
<dbReference type="CDD" id="cd13578">
    <property type="entry name" value="PBP2_Bug27"/>
    <property type="match status" value="1"/>
</dbReference>
<proteinExistence type="inferred from homology"/>
<evidence type="ECO:0000313" key="3">
    <source>
        <dbReference type="EMBL" id="MCJ0762954.1"/>
    </source>
</evidence>
<comment type="similarity">
    <text evidence="1">Belongs to the UPF0065 (bug) family.</text>
</comment>
<dbReference type="InterPro" id="IPR005064">
    <property type="entry name" value="BUG"/>
</dbReference>
<dbReference type="PANTHER" id="PTHR42928:SF5">
    <property type="entry name" value="BLR1237 PROTEIN"/>
    <property type="match status" value="1"/>
</dbReference>
<protein>
    <submittedName>
        <fullName evidence="3">Tripartite tricarboxylate transporter substrate binding protein</fullName>
    </submittedName>
</protein>
<dbReference type="EMBL" id="JALGBI010000001">
    <property type="protein sequence ID" value="MCJ0762954.1"/>
    <property type="molecule type" value="Genomic_DNA"/>
</dbReference>
<sequence length="324" mass="34153">MQRRTACAALLAAASATMPLRSAHSQNRPLRIIVPFTAGGPTDVTTRLLADKARERLGTIIIDNKPGAGGGIGVEAVAKAAPDGLTLGIAAVAMHAINPWLFSRLPYDPVKDFAPITQMVRVPNVLVVNADTARRLRIATLRDFLTFARANPGRLNYASGGNGSAGHLAGEMFKQRAGFFAVHVPYNGGGPAQLALLAGQVDFTLDNLATAAPNIRAGRVVALGVTTAQRSPLLPEVPAIAETFPGFAIDTWWGLIAPAGTPPDVVQRLNAAFTAALNEPDTRSRFTQLMAEPVPSTPEQFAALIRSELLRYEAVVKASGAKVD</sequence>
<gene>
    <name evidence="3" type="ORF">MMF98_07000</name>
</gene>
<dbReference type="PIRSF" id="PIRSF017082">
    <property type="entry name" value="YflP"/>
    <property type="match status" value="1"/>
</dbReference>
<accession>A0A9X1VTL8</accession>
<evidence type="ECO:0000256" key="1">
    <source>
        <dbReference type="ARBA" id="ARBA00006987"/>
    </source>
</evidence>
<feature type="chain" id="PRO_5040844650" evidence="2">
    <location>
        <begin position="24"/>
        <end position="324"/>
    </location>
</feature>
<keyword evidence="4" id="KW-1185">Reference proteome</keyword>
<dbReference type="InterPro" id="IPR042100">
    <property type="entry name" value="Bug_dom1"/>
</dbReference>
<dbReference type="Pfam" id="PF03401">
    <property type="entry name" value="TctC"/>
    <property type="match status" value="1"/>
</dbReference>
<reference evidence="3" key="1">
    <citation type="submission" date="2022-03" db="EMBL/GenBank/DDBJ databases">
        <authorList>
            <person name="Woo C.Y."/>
        </authorList>
    </citation>
    <scope>NUCLEOTIDE SEQUENCE</scope>
    <source>
        <strain evidence="3">CYS-02</strain>
    </source>
</reference>